<evidence type="ECO:0000256" key="1">
    <source>
        <dbReference type="ARBA" id="ARBA00010560"/>
    </source>
</evidence>
<feature type="compositionally biased region" description="Basic and acidic residues" evidence="3">
    <location>
        <begin position="863"/>
        <end position="872"/>
    </location>
</feature>
<dbReference type="InterPro" id="IPR026306">
    <property type="entry name" value="RSBN1/Dpy-2/CEP530"/>
</dbReference>
<feature type="compositionally biased region" description="Basic and acidic residues" evidence="3">
    <location>
        <begin position="1240"/>
        <end position="1255"/>
    </location>
</feature>
<feature type="region of interest" description="Disordered" evidence="3">
    <location>
        <begin position="856"/>
        <end position="894"/>
    </location>
</feature>
<feature type="compositionally biased region" description="Pro residues" evidence="3">
    <location>
        <begin position="1106"/>
        <end position="1159"/>
    </location>
</feature>
<reference evidence="4 5" key="1">
    <citation type="submission" date="2020-08" db="EMBL/GenBank/DDBJ databases">
        <title>Aphidius gifuensis genome sequencing and assembly.</title>
        <authorList>
            <person name="Du Z."/>
        </authorList>
    </citation>
    <scope>NUCLEOTIDE SEQUENCE [LARGE SCALE GENOMIC DNA]</scope>
    <source>
        <strain evidence="4">YNYX2018</strain>
        <tissue evidence="4">Adults</tissue>
    </source>
</reference>
<keyword evidence="2" id="KW-0175">Coiled coil</keyword>
<feature type="region of interest" description="Disordered" evidence="3">
    <location>
        <begin position="204"/>
        <end position="245"/>
    </location>
</feature>
<feature type="compositionally biased region" description="Polar residues" evidence="3">
    <location>
        <begin position="204"/>
        <end position="223"/>
    </location>
</feature>
<feature type="compositionally biased region" description="Low complexity" evidence="3">
    <location>
        <begin position="1289"/>
        <end position="1298"/>
    </location>
</feature>
<feature type="compositionally biased region" description="Basic residues" evidence="3">
    <location>
        <begin position="1220"/>
        <end position="1239"/>
    </location>
</feature>
<dbReference type="EMBL" id="JACMRX010000005">
    <property type="protein sequence ID" value="KAF7989816.1"/>
    <property type="molecule type" value="Genomic_DNA"/>
</dbReference>
<dbReference type="OrthoDB" id="7689364at2759"/>
<feature type="compositionally biased region" description="Basic and acidic residues" evidence="3">
    <location>
        <begin position="1267"/>
        <end position="1277"/>
    </location>
</feature>
<sequence length="1346" mass="151049">MATKESASTTVSNKGYNVNSAFKRVNEDILYDNIINIKNNNITCDNCKKKTREYIDNCDNNKITKTPCGTPTDLLTASSSNNNILFCCEHQLPKLNNTLNNNNINNDINNLTTVNTSGIAKCFNNTSMDQQKFRNDANISNCTLQEQEDNLEKNCQLDEATTVKNHEDSTSCKIPVSADTTTFGSDPISECKLVEVKLDECGNVSSKTPQLGESPQSTSSNIIVSPKSPDYPTPRVSTTPQSPDTTYVHSNISMDTAKCPLNETTTTTTSSSKLIDNCDEKLLLIKNNQIKQEPPDKISESDNNKYSDNKEFLCNSSVKNEASRTQVLSLNSTSTSSTIILPVEKQNKEHNERPRCSRCYKRSKIKRASIGVQCKRDRSSHSSSTTATTTTTTNKSHTIKLPIPLTGSNVNLRLTLETKNCKTLNNKKISKQFDQLEGLKYRKYIHIDTYPNGGATVVHMYQDEIDVLSKKEIEELGNEFFKVVFGEDDNGNAYNVMGIVHNAASYLPDLLDHMADNYSTLTVKNGILGRNSDIETTTMLQYKEQVYKAYNNGTVRYGPLHQISLVGTVHEEVGGYFPDLLQRLEENSFLKMTMPWGPLSVVKMETPQESNDGPILWIRPGEQLVPTAEINKSPCKRRRTGINELRNLQYLPRLSEAREYMFEDRTRAHADHVGHGLDRMTTAAVGVLKAIHGGQTYDSNRITKDVVAFYAGDFPDLVEKLQLDLHEPPISQCVQWIEDAKLNQLRRQGIRYAKVNLYDNDIYFLPRNIIHQFRTISAVSSIAWHVRLKQYYPDTSSNIKHNRTIPENTNHFKEKKNDITTLTNVLVDEQKENTDRQHMAEKKAKERAAEYHLQIIKKNTSSSDKKKHDSHQSQKRSINHHTSSSKQEHNDDNNFETTTATATITTKIDENIVDKTNCETTTTPTVSTATVTATTSTTTTPTTAPASPCQSIQEDTILPVDNNQENKITTIDKELLLSRQSIGKIYAKEVVDKALEIAIYKSKTDVVEDGGVDEICQSLRLAVTESSKPIIDKIKIEIYEFYHEKYNSTILNFNENLEILESETLKAFFSEMELATENAVKALIEMAEEESKERIKKNILIEENTTPPPLPLLSPPPPPPPPTSPPPLPPPPPPPSSPPPPPPPPPPPTTPPPLPPSPSSEPTEKVQNNIEIWPVPENSIIQSIPIPIDNKKSTIDTKTRDEKSLNTNEIIKDHRDKKDKERRHRERKDRRERDHKRHRDKEFSSSKHKSNKSDHSSSSPSSSSSSSKDDKKFDKHKKESKHHTDKSKSISSSTSSSSNRDEIKNQDNSTTTSSTSSGHKRKTLNNSGNKDDVKRLCTGDGVNGST</sequence>
<feature type="coiled-coil region" evidence="2">
    <location>
        <begin position="1043"/>
        <end position="1092"/>
    </location>
</feature>
<comment type="similarity">
    <text evidence="1">Belongs to the round spermatid basic protein 1 family.</text>
</comment>
<organism evidence="4 5">
    <name type="scientific">Aphidius gifuensis</name>
    <name type="common">Parasitoid wasp</name>
    <dbReference type="NCBI Taxonomy" id="684658"/>
    <lineage>
        <taxon>Eukaryota</taxon>
        <taxon>Metazoa</taxon>
        <taxon>Ecdysozoa</taxon>
        <taxon>Arthropoda</taxon>
        <taxon>Hexapoda</taxon>
        <taxon>Insecta</taxon>
        <taxon>Pterygota</taxon>
        <taxon>Neoptera</taxon>
        <taxon>Endopterygota</taxon>
        <taxon>Hymenoptera</taxon>
        <taxon>Apocrita</taxon>
        <taxon>Ichneumonoidea</taxon>
        <taxon>Braconidae</taxon>
        <taxon>Aphidiinae</taxon>
        <taxon>Aphidius</taxon>
    </lineage>
</organism>
<evidence type="ECO:0000313" key="5">
    <source>
        <dbReference type="Proteomes" id="UP000639338"/>
    </source>
</evidence>
<feature type="compositionally biased region" description="Polar residues" evidence="3">
    <location>
        <begin position="235"/>
        <end position="245"/>
    </location>
</feature>
<dbReference type="Proteomes" id="UP000639338">
    <property type="component" value="Unassembled WGS sequence"/>
</dbReference>
<evidence type="ECO:0000313" key="4">
    <source>
        <dbReference type="EMBL" id="KAF7989816.1"/>
    </source>
</evidence>
<protein>
    <recommendedName>
        <fullName evidence="6">Round spermatid basic protein 1-like protein</fullName>
    </recommendedName>
</protein>
<feature type="region of interest" description="Disordered" evidence="3">
    <location>
        <begin position="371"/>
        <end position="395"/>
    </location>
</feature>
<dbReference type="GO" id="GO:0005634">
    <property type="term" value="C:nucleus"/>
    <property type="evidence" value="ECO:0007669"/>
    <property type="project" value="InterPro"/>
</dbReference>
<dbReference type="PRINTS" id="PR01217">
    <property type="entry name" value="PRICHEXTENSN"/>
</dbReference>
<evidence type="ECO:0008006" key="6">
    <source>
        <dbReference type="Google" id="ProtNLM"/>
    </source>
</evidence>
<evidence type="ECO:0000256" key="2">
    <source>
        <dbReference type="SAM" id="Coils"/>
    </source>
</evidence>
<keyword evidence="5" id="KW-1185">Reference proteome</keyword>
<feature type="compositionally biased region" description="Basic and acidic residues" evidence="3">
    <location>
        <begin position="1189"/>
        <end position="1219"/>
    </location>
</feature>
<feature type="compositionally biased region" description="Low complexity" evidence="3">
    <location>
        <begin position="1256"/>
        <end position="1266"/>
    </location>
</feature>
<proteinExistence type="inferred from homology"/>
<feature type="region of interest" description="Disordered" evidence="3">
    <location>
        <begin position="1104"/>
        <end position="1346"/>
    </location>
</feature>
<dbReference type="PANTHER" id="PTHR13354:SF11">
    <property type="entry name" value="LYSINE-SPECIFIC DEMETHYLASE 9"/>
    <property type="match status" value="1"/>
</dbReference>
<dbReference type="PANTHER" id="PTHR13354">
    <property type="entry name" value="ROUND SPERMATID BASIC PROTEIN 1"/>
    <property type="match status" value="1"/>
</dbReference>
<name>A0A834XN91_APHGI</name>
<gene>
    <name evidence="4" type="ORF">HCN44_008490</name>
</gene>
<accession>A0A834XN91</accession>
<comment type="caution">
    <text evidence="4">The sequence shown here is derived from an EMBL/GenBank/DDBJ whole genome shotgun (WGS) entry which is preliminary data.</text>
</comment>
<feature type="compositionally biased region" description="Low complexity" evidence="3">
    <location>
        <begin position="381"/>
        <end position="395"/>
    </location>
</feature>
<evidence type="ECO:0000256" key="3">
    <source>
        <dbReference type="SAM" id="MobiDB-lite"/>
    </source>
</evidence>